<dbReference type="GO" id="GO:0000155">
    <property type="term" value="F:phosphorelay sensor kinase activity"/>
    <property type="evidence" value="ECO:0007669"/>
    <property type="project" value="InterPro"/>
</dbReference>
<dbReference type="Pfam" id="PF08668">
    <property type="entry name" value="HDOD"/>
    <property type="match status" value="1"/>
</dbReference>
<dbReference type="PANTHER" id="PTHR43065">
    <property type="entry name" value="SENSOR HISTIDINE KINASE"/>
    <property type="match status" value="1"/>
</dbReference>
<reference evidence="6 7" key="1">
    <citation type="submission" date="2019-07" db="EMBL/GenBank/DDBJ databases">
        <title>The pathways for chlorine oxyanion respiration interact through the shared metabolite chlorate.</title>
        <authorList>
            <person name="Barnum T.P."/>
            <person name="Cheng Y."/>
            <person name="Hill K.A."/>
            <person name="Lucas L.N."/>
            <person name="Carlson H.K."/>
            <person name="Coates J.D."/>
        </authorList>
    </citation>
    <scope>NUCLEOTIDE SEQUENCE [LARGE SCALE GENOMIC DNA]</scope>
    <source>
        <strain evidence="6 7">SFB-3</strain>
    </source>
</reference>
<dbReference type="Gene3D" id="1.10.287.130">
    <property type="match status" value="1"/>
</dbReference>
<dbReference type="SUPFAM" id="SSF109604">
    <property type="entry name" value="HD-domain/PDEase-like"/>
    <property type="match status" value="1"/>
</dbReference>
<evidence type="ECO:0000313" key="6">
    <source>
        <dbReference type="EMBL" id="TVO59380.1"/>
    </source>
</evidence>
<dbReference type="PRINTS" id="PR00344">
    <property type="entry name" value="BCTRLSENSOR"/>
</dbReference>
<evidence type="ECO:0000259" key="4">
    <source>
        <dbReference type="PROSITE" id="PS50109"/>
    </source>
</evidence>
<sequence>MSPPVLPFRMHRPSPHPNAAEALLRLMEAADIPWDTVAEHASRDAALCFALLWLQPLDSADTRPLQALLADRLRRVGAPLLRAWLLHASAHPGDIAVMKGLHQQALLTAESALHLAIEKRYPRPEEAFLAGLWSHLGQMSLHASSPDYAQLCAQCATPEALRARERQRFDTDHIALSANLAHHCQLPRPIVDALALVGATEEQLQSAHPLAAILRAAQCLSDDSQRIDEAQRLSGLSKEALLSLQTDVDYLSSQGLQSLGIGQPAGSNAVAPTSASPDTPRLPAHWRRVTIDGLIQAAFNAASAETAVRQLQDAFRLLFGKRPPMLLRANSEVLLALDATHEAARASAVAELDLRLSDETSVIALAMRTQTSTSHFPGRDAPGRSTRDWHIARWLDSAGILCLPWHAGGERGVGVLGIDESLDIAPDEQSLMLSLVAHAAASQVRHAQRQAAEAQLLATARAEHLAKARRITHEVNSPLTVIKSYLGIISQRDTADTALTGELAQVSKEIDRIGALLRRMSDPDTAEPVTTTADLGDVVRQLQQVYADTLFSSRKRELDVRIPRGLPTVAMPASALKQVILNLMRNAAEALPEGGRLSISSPGVLMADGVPSLELRLVDNGPGLPDVRLGRLFSPQPSQKGEDHQGIGLSIVNDLLRQSGAYTLCRSQKSTGTSFQIFIPLARNV</sequence>
<dbReference type="Gene3D" id="3.30.565.10">
    <property type="entry name" value="Histidine kinase-like ATPase, C-terminal domain"/>
    <property type="match status" value="1"/>
</dbReference>
<dbReference type="CDD" id="cd00082">
    <property type="entry name" value="HisKA"/>
    <property type="match status" value="1"/>
</dbReference>
<keyword evidence="3" id="KW-0597">Phosphoprotein</keyword>
<dbReference type="PROSITE" id="PS51833">
    <property type="entry name" value="HDOD"/>
    <property type="match status" value="1"/>
</dbReference>
<dbReference type="InterPro" id="IPR013976">
    <property type="entry name" value="HDOD"/>
</dbReference>
<feature type="domain" description="Histidine kinase" evidence="4">
    <location>
        <begin position="470"/>
        <end position="683"/>
    </location>
</feature>
<dbReference type="PANTHER" id="PTHR43065:SF42">
    <property type="entry name" value="TWO-COMPONENT SENSOR PPRA"/>
    <property type="match status" value="1"/>
</dbReference>
<gene>
    <name evidence="6" type="ORF">FHP91_01295</name>
</gene>
<dbReference type="Gene3D" id="1.10.3210.10">
    <property type="entry name" value="Hypothetical protein af1432"/>
    <property type="match status" value="1"/>
</dbReference>
<feature type="domain" description="HDOD" evidence="5">
    <location>
        <begin position="13"/>
        <end position="200"/>
    </location>
</feature>
<dbReference type="InterPro" id="IPR036890">
    <property type="entry name" value="HATPase_C_sf"/>
</dbReference>
<dbReference type="InterPro" id="IPR003661">
    <property type="entry name" value="HisK_dim/P_dom"/>
</dbReference>
<proteinExistence type="predicted"/>
<dbReference type="SMART" id="SM00387">
    <property type="entry name" value="HATPase_c"/>
    <property type="match status" value="1"/>
</dbReference>
<comment type="caution">
    <text evidence="6">The sequence shown here is derived from an EMBL/GenBank/DDBJ whole genome shotgun (WGS) entry which is preliminary data.</text>
</comment>
<dbReference type="EMBL" id="VMNK01000002">
    <property type="protein sequence ID" value="TVO59380.1"/>
    <property type="molecule type" value="Genomic_DNA"/>
</dbReference>
<evidence type="ECO:0000256" key="3">
    <source>
        <dbReference type="ARBA" id="ARBA00022553"/>
    </source>
</evidence>
<dbReference type="EC" id="2.7.13.3" evidence="2"/>
<dbReference type="AlphaFoldDB" id="A0A557R2I7"/>
<evidence type="ECO:0000256" key="2">
    <source>
        <dbReference type="ARBA" id="ARBA00012438"/>
    </source>
</evidence>
<dbReference type="SUPFAM" id="SSF47384">
    <property type="entry name" value="Homodimeric domain of signal transducing histidine kinase"/>
    <property type="match status" value="1"/>
</dbReference>
<dbReference type="PROSITE" id="PS50109">
    <property type="entry name" value="HIS_KIN"/>
    <property type="match status" value="1"/>
</dbReference>
<dbReference type="RefSeq" id="WP_144307895.1">
    <property type="nucleotide sequence ID" value="NZ_VMNK01000002.1"/>
</dbReference>
<accession>A0A557R2I7</accession>
<dbReference type="InterPro" id="IPR004358">
    <property type="entry name" value="Sig_transdc_His_kin-like_C"/>
</dbReference>
<dbReference type="Proteomes" id="UP000319502">
    <property type="component" value="Unassembled WGS sequence"/>
</dbReference>
<organism evidence="6 7">
    <name type="scientific">Denitromonas halophila</name>
    <dbReference type="NCBI Taxonomy" id="1629404"/>
    <lineage>
        <taxon>Bacteria</taxon>
        <taxon>Pseudomonadati</taxon>
        <taxon>Pseudomonadota</taxon>
        <taxon>Betaproteobacteria</taxon>
        <taxon>Rhodocyclales</taxon>
        <taxon>Zoogloeaceae</taxon>
        <taxon>Denitromonas</taxon>
    </lineage>
</organism>
<dbReference type="OrthoDB" id="9797768at2"/>
<evidence type="ECO:0000313" key="7">
    <source>
        <dbReference type="Proteomes" id="UP000319502"/>
    </source>
</evidence>
<dbReference type="InterPro" id="IPR036097">
    <property type="entry name" value="HisK_dim/P_sf"/>
</dbReference>
<dbReference type="InterPro" id="IPR005467">
    <property type="entry name" value="His_kinase_dom"/>
</dbReference>
<protein>
    <recommendedName>
        <fullName evidence="2">histidine kinase</fullName>
        <ecNumber evidence="2">2.7.13.3</ecNumber>
    </recommendedName>
</protein>
<evidence type="ECO:0000259" key="5">
    <source>
        <dbReference type="PROSITE" id="PS51833"/>
    </source>
</evidence>
<dbReference type="Pfam" id="PF02518">
    <property type="entry name" value="HATPase_c"/>
    <property type="match status" value="1"/>
</dbReference>
<evidence type="ECO:0000256" key="1">
    <source>
        <dbReference type="ARBA" id="ARBA00000085"/>
    </source>
</evidence>
<keyword evidence="7" id="KW-1185">Reference proteome</keyword>
<dbReference type="InterPro" id="IPR003594">
    <property type="entry name" value="HATPase_dom"/>
</dbReference>
<dbReference type="SUPFAM" id="SSF55874">
    <property type="entry name" value="ATPase domain of HSP90 chaperone/DNA topoisomerase II/histidine kinase"/>
    <property type="match status" value="1"/>
</dbReference>
<name>A0A557R2I7_9RHOO</name>
<comment type="catalytic activity">
    <reaction evidence="1">
        <text>ATP + protein L-histidine = ADP + protein N-phospho-L-histidine.</text>
        <dbReference type="EC" id="2.7.13.3"/>
    </reaction>
</comment>